<protein>
    <submittedName>
        <fullName evidence="6">Pirin family protein</fullName>
    </submittedName>
</protein>
<dbReference type="PIRSF" id="PIRSF006232">
    <property type="entry name" value="Pirin"/>
    <property type="match status" value="1"/>
</dbReference>
<dbReference type="InterPro" id="IPR011051">
    <property type="entry name" value="RmlC_Cupin_sf"/>
</dbReference>
<dbReference type="GO" id="GO:0046872">
    <property type="term" value="F:metal ion binding"/>
    <property type="evidence" value="ECO:0007669"/>
    <property type="project" value="UniProtKB-KW"/>
</dbReference>
<dbReference type="EMBL" id="CP041636">
    <property type="protein sequence ID" value="QDO98089.1"/>
    <property type="molecule type" value="Genomic_DNA"/>
</dbReference>
<dbReference type="PANTHER" id="PTHR43212:SF3">
    <property type="entry name" value="QUERCETIN 2,3-DIOXYGENASE"/>
    <property type="match status" value="1"/>
</dbReference>
<gene>
    <name evidence="6" type="ORF">FNB15_12765</name>
</gene>
<comment type="similarity">
    <text evidence="1 3">Belongs to the pirin family.</text>
</comment>
<evidence type="ECO:0000313" key="7">
    <source>
        <dbReference type="Proteomes" id="UP000317496"/>
    </source>
</evidence>
<dbReference type="InterPro" id="IPR041602">
    <property type="entry name" value="Quercetinase_C"/>
</dbReference>
<evidence type="ECO:0000256" key="1">
    <source>
        <dbReference type="ARBA" id="ARBA00008416"/>
    </source>
</evidence>
<feature type="domain" description="Quercetin 2,3-dioxygenase C-terminal cupin" evidence="5">
    <location>
        <begin position="157"/>
        <end position="235"/>
    </location>
</feature>
<dbReference type="InterPro" id="IPR012093">
    <property type="entry name" value="Pirin"/>
</dbReference>
<proteinExistence type="inferred from homology"/>
<dbReference type="InterPro" id="IPR014710">
    <property type="entry name" value="RmlC-like_jellyroll"/>
</dbReference>
<keyword evidence="7" id="KW-1185">Reference proteome</keyword>
<feature type="binding site" evidence="2">
    <location>
        <position position="103"/>
    </location>
    <ligand>
        <name>Fe cation</name>
        <dbReference type="ChEBI" id="CHEBI:24875"/>
    </ligand>
</feature>
<feature type="binding site" evidence="2">
    <location>
        <position position="59"/>
    </location>
    <ligand>
        <name>Fe cation</name>
        <dbReference type="ChEBI" id="CHEBI:24875"/>
    </ligand>
</feature>
<dbReference type="Pfam" id="PF17954">
    <property type="entry name" value="Pirin_C_2"/>
    <property type="match status" value="1"/>
</dbReference>
<evidence type="ECO:0000313" key="6">
    <source>
        <dbReference type="EMBL" id="QDO98089.1"/>
    </source>
</evidence>
<comment type="cofactor">
    <cofactor evidence="2">
        <name>Fe cation</name>
        <dbReference type="ChEBI" id="CHEBI:24875"/>
    </cofactor>
    <text evidence="2">Binds 1 Fe cation per subunit.</text>
</comment>
<dbReference type="PANTHER" id="PTHR43212">
    <property type="entry name" value="QUERCETIN 2,3-DIOXYGENASE"/>
    <property type="match status" value="1"/>
</dbReference>
<feature type="binding site" evidence="2">
    <location>
        <position position="57"/>
    </location>
    <ligand>
        <name>Fe cation</name>
        <dbReference type="ChEBI" id="CHEBI:24875"/>
    </ligand>
</feature>
<dbReference type="RefSeq" id="WP_144069070.1">
    <property type="nucleotide sequence ID" value="NZ_CP041636.1"/>
</dbReference>
<dbReference type="InterPro" id="IPR003829">
    <property type="entry name" value="Pirin_N_dom"/>
</dbReference>
<dbReference type="CDD" id="cd02910">
    <property type="entry name" value="cupin_Yhhw_N"/>
    <property type="match status" value="1"/>
</dbReference>
<organism evidence="6 7">
    <name type="scientific">Ferrovibrio terrae</name>
    <dbReference type="NCBI Taxonomy" id="2594003"/>
    <lineage>
        <taxon>Bacteria</taxon>
        <taxon>Pseudomonadati</taxon>
        <taxon>Pseudomonadota</taxon>
        <taxon>Alphaproteobacteria</taxon>
        <taxon>Rhodospirillales</taxon>
        <taxon>Rhodospirillaceae</taxon>
        <taxon>Ferrovibrio</taxon>
    </lineage>
</organism>
<keyword evidence="2" id="KW-0408">Iron</keyword>
<feature type="binding site" evidence="2">
    <location>
        <position position="101"/>
    </location>
    <ligand>
        <name>Fe cation</name>
        <dbReference type="ChEBI" id="CHEBI:24875"/>
    </ligand>
</feature>
<evidence type="ECO:0000259" key="4">
    <source>
        <dbReference type="Pfam" id="PF02678"/>
    </source>
</evidence>
<reference evidence="6 7" key="1">
    <citation type="submission" date="2019-07" db="EMBL/GenBank/DDBJ databases">
        <title>Genome sequencing for Ferrovibrio sp. K5.</title>
        <authorList>
            <person name="Park S.-J."/>
        </authorList>
    </citation>
    <scope>NUCLEOTIDE SEQUENCE [LARGE SCALE GENOMIC DNA]</scope>
    <source>
        <strain evidence="6 7">K5</strain>
    </source>
</reference>
<evidence type="ECO:0000256" key="3">
    <source>
        <dbReference type="RuleBase" id="RU003457"/>
    </source>
</evidence>
<dbReference type="Gene3D" id="2.60.120.10">
    <property type="entry name" value="Jelly Rolls"/>
    <property type="match status" value="2"/>
</dbReference>
<evidence type="ECO:0000259" key="5">
    <source>
        <dbReference type="Pfam" id="PF17954"/>
    </source>
</evidence>
<feature type="domain" description="Pirin N-terminal" evidence="4">
    <location>
        <begin position="15"/>
        <end position="118"/>
    </location>
</feature>
<sequence length="243" mass="26768">MIHVVPFDNLGRMNIDWLNSRFHFNFSGVAAPMGFGFGPLRVWNDDEIAAQSGFPMHGHRDMEIITYVTKGAISHEDSLGNKGRTPAGDVQVMSAGTGIMHSEFNAEDEMTHLFQIWIEPRQAKLKPRWDQAQFPKGDRANRLVPLASGEEAVLSANTGTLLIHQDATLFGALVEKGKSVTYEQKPDRMAYLVVAEGSVDVDGVTLKTRDGVAIAADTPVEIKAPEGAEFLLFDLPRPQQRPN</sequence>
<keyword evidence="2" id="KW-0479">Metal-binding</keyword>
<dbReference type="AlphaFoldDB" id="A0A516H2U3"/>
<name>A0A516H2U3_9PROT</name>
<dbReference type="OrthoDB" id="9780903at2"/>
<dbReference type="SUPFAM" id="SSF51182">
    <property type="entry name" value="RmlC-like cupins"/>
    <property type="match status" value="1"/>
</dbReference>
<evidence type="ECO:0000256" key="2">
    <source>
        <dbReference type="PIRSR" id="PIRSR006232-1"/>
    </source>
</evidence>
<dbReference type="Pfam" id="PF02678">
    <property type="entry name" value="Pirin"/>
    <property type="match status" value="1"/>
</dbReference>
<dbReference type="KEGG" id="fer:FNB15_12765"/>
<accession>A0A516H2U3</accession>
<dbReference type="Proteomes" id="UP000317496">
    <property type="component" value="Chromosome"/>
</dbReference>